<dbReference type="SUPFAM" id="SSF55961">
    <property type="entry name" value="Bet v1-like"/>
    <property type="match status" value="1"/>
</dbReference>
<dbReference type="PANTHER" id="PTHR10845:SF192">
    <property type="entry name" value="DOUBLE HIT, ISOFORM B"/>
    <property type="match status" value="1"/>
</dbReference>
<proteinExistence type="predicted"/>
<gene>
    <name evidence="3" type="ORF">C9374_005372</name>
</gene>
<keyword evidence="4" id="KW-1185">Reference proteome</keyword>
<feature type="region of interest" description="Disordered" evidence="1">
    <location>
        <begin position="1"/>
        <end position="24"/>
    </location>
</feature>
<dbReference type="Pfam" id="PF00615">
    <property type="entry name" value="RGS"/>
    <property type="match status" value="1"/>
</dbReference>
<protein>
    <recommendedName>
        <fullName evidence="2">RGS domain-containing protein</fullName>
    </recommendedName>
</protein>
<reference evidence="3 4" key="1">
    <citation type="journal article" date="2018" name="BMC Genomics">
        <title>The genome of Naegleria lovaniensis, the basis for a comparative approach to unravel pathogenicity factors of the human pathogenic amoeba N. fowleri.</title>
        <authorList>
            <person name="Liechti N."/>
            <person name="Schurch N."/>
            <person name="Bruggmann R."/>
            <person name="Wittwer M."/>
        </authorList>
    </citation>
    <scope>NUCLEOTIDE SEQUENCE [LARGE SCALE GENOMIC DNA]</scope>
    <source>
        <strain evidence="3 4">ATCC 30569</strain>
    </source>
</reference>
<evidence type="ECO:0000313" key="3">
    <source>
        <dbReference type="EMBL" id="KAG2382170.1"/>
    </source>
</evidence>
<dbReference type="InterPro" id="IPR036305">
    <property type="entry name" value="RGS_sf"/>
</dbReference>
<dbReference type="Proteomes" id="UP000816034">
    <property type="component" value="Unassembled WGS sequence"/>
</dbReference>
<accession>A0AA88GQE2</accession>
<organism evidence="3 4">
    <name type="scientific">Naegleria lovaniensis</name>
    <name type="common">Amoeba</name>
    <dbReference type="NCBI Taxonomy" id="51637"/>
    <lineage>
        <taxon>Eukaryota</taxon>
        <taxon>Discoba</taxon>
        <taxon>Heterolobosea</taxon>
        <taxon>Tetramitia</taxon>
        <taxon>Eutetramitia</taxon>
        <taxon>Vahlkampfiidae</taxon>
        <taxon>Naegleria</taxon>
    </lineage>
</organism>
<evidence type="ECO:0000259" key="2">
    <source>
        <dbReference type="PROSITE" id="PS50132"/>
    </source>
</evidence>
<dbReference type="GeneID" id="68097827"/>
<dbReference type="SUPFAM" id="SSF48097">
    <property type="entry name" value="Regulator of G-protein signaling, RGS"/>
    <property type="match status" value="1"/>
</dbReference>
<dbReference type="Gene3D" id="1.10.167.10">
    <property type="entry name" value="Regulator of G-protein Signalling 4, domain 2"/>
    <property type="match status" value="1"/>
</dbReference>
<dbReference type="PANTHER" id="PTHR10845">
    <property type="entry name" value="REGULATOR OF G PROTEIN SIGNALING"/>
    <property type="match status" value="1"/>
</dbReference>
<comment type="caution">
    <text evidence="3">The sequence shown here is derived from an EMBL/GenBank/DDBJ whole genome shotgun (WGS) entry which is preliminary data.</text>
</comment>
<evidence type="ECO:0000313" key="4">
    <source>
        <dbReference type="Proteomes" id="UP000816034"/>
    </source>
</evidence>
<dbReference type="RefSeq" id="XP_044547849.1">
    <property type="nucleotide sequence ID" value="XM_044695115.1"/>
</dbReference>
<dbReference type="InterPro" id="IPR023393">
    <property type="entry name" value="START-like_dom_sf"/>
</dbReference>
<dbReference type="EMBL" id="PYSW02000024">
    <property type="protein sequence ID" value="KAG2382170.1"/>
    <property type="molecule type" value="Genomic_DNA"/>
</dbReference>
<dbReference type="InterPro" id="IPR016137">
    <property type="entry name" value="RGS"/>
</dbReference>
<name>A0AA88GQE2_NAELO</name>
<sequence>MPSLFGKKTRINNDGTSHHHSNSSESMVSRYMVVFEEVMNNKDARNCFKQFLKEETHSEAALLFIEELEEYKKEHYNVRTELGKICVSEKSNHKIFKKLVLNLCESARKIMNQHFDTVSIQELNVGKSKAIVVQNWAKIDFQVKNILMTDNNDTVSTTSSNSDNGNNSNVSLPRCSYYDNEGLKQLLFMLEPSTLFDSCEVNVILDLKLDQFPLFSRSKLLDKFLIEMGETFSRSIAIDVSKGKNIDVRFKPKDFESRLLTDKDIYFAFALCEDTPDWNLVYTEPGLSVFLTETNYVFGSDSIPRLSLAKSVILIPYPLEMVWSIFCDKQSRLQMDAHMMDECQTLEYIPPHTTNKQLQESVSEERDHYYDCDKPPLALILGVTVADLRIPFFKKRVCSCTETAIYDPYADCIVQLGHSTSSLSHPTYQDVSKGKVVMDVMFAHIFFRTNENVTRYVHCAYTDGRVPLPSKPLAQMMWKKRSKTARNSFLKQLKDHNSEMHSLEDSFKFKQALSDNRLAYPERSWFREYESRKNSPSLRTFDIL</sequence>
<dbReference type="InterPro" id="IPR044926">
    <property type="entry name" value="RGS_subdomain_2"/>
</dbReference>
<evidence type="ECO:0000256" key="1">
    <source>
        <dbReference type="SAM" id="MobiDB-lite"/>
    </source>
</evidence>
<feature type="domain" description="RGS" evidence="2">
    <location>
        <begin position="34"/>
        <end position="225"/>
    </location>
</feature>
<dbReference type="Gene3D" id="3.30.530.20">
    <property type="match status" value="1"/>
</dbReference>
<dbReference type="AlphaFoldDB" id="A0AA88GQE2"/>
<dbReference type="PROSITE" id="PS50132">
    <property type="entry name" value="RGS"/>
    <property type="match status" value="1"/>
</dbReference>